<protein>
    <recommendedName>
        <fullName evidence="5">Transmembrane protein</fullName>
    </recommendedName>
</protein>
<feature type="region of interest" description="Disordered" evidence="1">
    <location>
        <begin position="119"/>
        <end position="146"/>
    </location>
</feature>
<evidence type="ECO:0008006" key="5">
    <source>
        <dbReference type="Google" id="ProtNLM"/>
    </source>
</evidence>
<reference evidence="3 4" key="1">
    <citation type="submission" date="2024-04" db="EMBL/GenBank/DDBJ databases">
        <title>Phyllosticta paracitricarpa is synonymous to the EU quarantine fungus P. citricarpa based on phylogenomic analyses.</title>
        <authorList>
            <consortium name="Lawrence Berkeley National Laboratory"/>
            <person name="Van ingen-buijs V.A."/>
            <person name="Van westerhoven A.C."/>
            <person name="Haridas S."/>
            <person name="Skiadas P."/>
            <person name="Martin F."/>
            <person name="Groenewald J.Z."/>
            <person name="Crous P.W."/>
            <person name="Seidl M.F."/>
        </authorList>
    </citation>
    <scope>NUCLEOTIDE SEQUENCE [LARGE SCALE GENOMIC DNA]</scope>
    <source>
        <strain evidence="3 4">CBS 141358</strain>
    </source>
</reference>
<keyword evidence="2" id="KW-0472">Membrane</keyword>
<sequence>MLQNPCDCVLLSFTYTYICIVLSYMLTLLSHCSYDNRSSACVPNQTHGLPSRASRAPARNPVNTIRSAAKCPADLIVRRSFEPSISAGEYGVTKSGETESSRRLLLDFLREVGSVQLCPRPREKSQERKRTEGRTDAQKVGEDSEDKTRMAEACAMHQSHPFASIVLFIVVLAHHL</sequence>
<accession>A0ABR1MTE0</accession>
<evidence type="ECO:0000256" key="2">
    <source>
        <dbReference type="SAM" id="Phobius"/>
    </source>
</evidence>
<keyword evidence="4" id="KW-1185">Reference proteome</keyword>
<dbReference type="EMBL" id="JBBPBF010000053">
    <property type="protein sequence ID" value="KAK7606212.1"/>
    <property type="molecule type" value="Genomic_DNA"/>
</dbReference>
<proteinExistence type="predicted"/>
<name>A0ABR1MTE0_9PEZI</name>
<organism evidence="3 4">
    <name type="scientific">Phyllosticta paracitricarpa</name>
    <dbReference type="NCBI Taxonomy" id="2016321"/>
    <lineage>
        <taxon>Eukaryota</taxon>
        <taxon>Fungi</taxon>
        <taxon>Dikarya</taxon>
        <taxon>Ascomycota</taxon>
        <taxon>Pezizomycotina</taxon>
        <taxon>Dothideomycetes</taxon>
        <taxon>Dothideomycetes incertae sedis</taxon>
        <taxon>Botryosphaeriales</taxon>
        <taxon>Phyllostictaceae</taxon>
        <taxon>Phyllosticta</taxon>
    </lineage>
</organism>
<evidence type="ECO:0000256" key="1">
    <source>
        <dbReference type="SAM" id="MobiDB-lite"/>
    </source>
</evidence>
<dbReference type="Proteomes" id="UP001367316">
    <property type="component" value="Unassembled WGS sequence"/>
</dbReference>
<feature type="compositionally biased region" description="Basic and acidic residues" evidence="1">
    <location>
        <begin position="120"/>
        <end position="146"/>
    </location>
</feature>
<evidence type="ECO:0000313" key="3">
    <source>
        <dbReference type="EMBL" id="KAK7606212.1"/>
    </source>
</evidence>
<gene>
    <name evidence="3" type="ORF">JOL62DRAFT_365279</name>
</gene>
<keyword evidence="2" id="KW-0812">Transmembrane</keyword>
<evidence type="ECO:0000313" key="4">
    <source>
        <dbReference type="Proteomes" id="UP001367316"/>
    </source>
</evidence>
<keyword evidence="2" id="KW-1133">Transmembrane helix</keyword>
<comment type="caution">
    <text evidence="3">The sequence shown here is derived from an EMBL/GenBank/DDBJ whole genome shotgun (WGS) entry which is preliminary data.</text>
</comment>
<feature type="transmembrane region" description="Helical" evidence="2">
    <location>
        <begin position="12"/>
        <end position="29"/>
    </location>
</feature>